<dbReference type="RefSeq" id="WP_027852004.1">
    <property type="nucleotide sequence ID" value="NZ_BSOR01000015.1"/>
</dbReference>
<evidence type="ECO:0000313" key="2">
    <source>
        <dbReference type="EMBL" id="GLR63430.1"/>
    </source>
</evidence>
<dbReference type="GO" id="GO:0008168">
    <property type="term" value="F:methyltransferase activity"/>
    <property type="evidence" value="ECO:0007669"/>
    <property type="project" value="UniProtKB-KW"/>
</dbReference>
<keyword evidence="1 2" id="KW-0489">Methyltransferase</keyword>
<comment type="caution">
    <text evidence="1">Lacks conserved residue(s) required for the propagation of feature annotation.</text>
</comment>
<dbReference type="EMBL" id="BSOR01000015">
    <property type="protein sequence ID" value="GLR63430.1"/>
    <property type="molecule type" value="Genomic_DNA"/>
</dbReference>
<keyword evidence="1" id="KW-0949">S-adenosyl-L-methionine</keyword>
<dbReference type="PANTHER" id="PTHR36112">
    <property type="entry name" value="RIBOSOMAL RNA SMALL SUBUNIT METHYLTRANSFERASE J"/>
    <property type="match status" value="1"/>
</dbReference>
<comment type="caution">
    <text evidence="2">The sequence shown here is derived from an EMBL/GenBank/DDBJ whole genome shotgun (WGS) entry which is preliminary data.</text>
</comment>
<accession>A0ABQ5ZTF8</accession>
<keyword evidence="1" id="KW-0808">Transferase</keyword>
<proteinExistence type="inferred from homology"/>
<dbReference type="SUPFAM" id="SSF53335">
    <property type="entry name" value="S-adenosyl-L-methionine-dependent methyltransferases"/>
    <property type="match status" value="1"/>
</dbReference>
<keyword evidence="1" id="KW-0963">Cytoplasm</keyword>
<organism evidence="2 3">
    <name type="scientific">Marinospirillum insulare</name>
    <dbReference type="NCBI Taxonomy" id="217169"/>
    <lineage>
        <taxon>Bacteria</taxon>
        <taxon>Pseudomonadati</taxon>
        <taxon>Pseudomonadota</taxon>
        <taxon>Gammaproteobacteria</taxon>
        <taxon>Oceanospirillales</taxon>
        <taxon>Oceanospirillaceae</taxon>
        <taxon>Marinospirillum</taxon>
    </lineage>
</organism>
<evidence type="ECO:0000313" key="3">
    <source>
        <dbReference type="Proteomes" id="UP001156682"/>
    </source>
</evidence>
<comment type="catalytic activity">
    <reaction evidence="1">
        <text>guanosine(1516) in 16S rRNA + S-adenosyl-L-methionine = N(2)-methylguanosine(1516) in 16S rRNA + S-adenosyl-L-homocysteine + H(+)</text>
        <dbReference type="Rhea" id="RHEA:43220"/>
        <dbReference type="Rhea" id="RHEA-COMP:10412"/>
        <dbReference type="Rhea" id="RHEA-COMP:10413"/>
        <dbReference type="ChEBI" id="CHEBI:15378"/>
        <dbReference type="ChEBI" id="CHEBI:57856"/>
        <dbReference type="ChEBI" id="CHEBI:59789"/>
        <dbReference type="ChEBI" id="CHEBI:74269"/>
        <dbReference type="ChEBI" id="CHEBI:74481"/>
        <dbReference type="EC" id="2.1.1.242"/>
    </reaction>
</comment>
<dbReference type="Gene3D" id="3.40.50.150">
    <property type="entry name" value="Vaccinia Virus protein VP39"/>
    <property type="match status" value="1"/>
</dbReference>
<dbReference type="Proteomes" id="UP001156682">
    <property type="component" value="Unassembled WGS sequence"/>
</dbReference>
<reference evidence="3" key="1">
    <citation type="journal article" date="2019" name="Int. J. Syst. Evol. Microbiol.">
        <title>The Global Catalogue of Microorganisms (GCM) 10K type strain sequencing project: providing services to taxonomists for standard genome sequencing and annotation.</title>
        <authorList>
            <consortium name="The Broad Institute Genomics Platform"/>
            <consortium name="The Broad Institute Genome Sequencing Center for Infectious Disease"/>
            <person name="Wu L."/>
            <person name="Ma J."/>
        </authorList>
    </citation>
    <scope>NUCLEOTIDE SEQUENCE [LARGE SCALE GENOMIC DNA]</scope>
    <source>
        <strain evidence="3">NBRC 100033</strain>
    </source>
</reference>
<feature type="binding site" evidence="1">
    <location>
        <begin position="123"/>
        <end position="124"/>
    </location>
    <ligand>
        <name>S-adenosyl-L-methionine</name>
        <dbReference type="ChEBI" id="CHEBI:59789"/>
    </ligand>
</feature>
<gene>
    <name evidence="1 2" type="primary">rsmJ</name>
    <name evidence="2" type="ORF">GCM10007878_08650</name>
</gene>
<evidence type="ECO:0000256" key="1">
    <source>
        <dbReference type="HAMAP-Rule" id="MF_01523"/>
    </source>
</evidence>
<comment type="subcellular location">
    <subcellularLocation>
        <location evidence="1">Cytoplasm</location>
    </subcellularLocation>
</comment>
<comment type="function">
    <text evidence="1">Specifically methylates the guanosine in position 1516 of 16S rRNA.</text>
</comment>
<name>A0ABQ5ZTF8_9GAMM</name>
<dbReference type="GO" id="GO:0032259">
    <property type="term" value="P:methylation"/>
    <property type="evidence" value="ECO:0007669"/>
    <property type="project" value="UniProtKB-KW"/>
</dbReference>
<dbReference type="InterPro" id="IPR007536">
    <property type="entry name" value="16SrRNA_methylTrfase_J"/>
</dbReference>
<sequence>MALVTPSSVLVSTSELALAKLWAEKLNLLLVDRAPLSGLYLLYDQQGLALAHADLPKINPVRVDFSAGAMAHRLQQGGGRGQALAKACGLKQGVSPRVLDATLGLATDAVVLTSLGCQLLGIERHPWVAALVEDALNRVKGEADLAWLEEGFQLQAGDSTQAMASLASAASFEPQVVYLDPMFPSSDKTAQVKKEMRFFRDLVGKDLDADELLAQALDLASHRVVVKRPRKAPELAGKKPSFSLVGKANRFDVYALRSLQGK</sequence>
<dbReference type="Pfam" id="PF04445">
    <property type="entry name" value="SAM_MT"/>
    <property type="match status" value="1"/>
</dbReference>
<keyword evidence="3" id="KW-1185">Reference proteome</keyword>
<protein>
    <recommendedName>
        <fullName evidence="1">Ribosomal RNA small subunit methyltransferase J</fullName>
        <ecNumber evidence="1">2.1.1.242</ecNumber>
    </recommendedName>
    <alternativeName>
        <fullName evidence="1">16S rRNA m2G1516 methyltransferase</fullName>
    </alternativeName>
    <alternativeName>
        <fullName evidence="1">rRNA (guanine-N(2)-)-methyltransferase</fullName>
    </alternativeName>
</protein>
<dbReference type="InterPro" id="IPR029063">
    <property type="entry name" value="SAM-dependent_MTases_sf"/>
</dbReference>
<dbReference type="HAMAP" id="MF_01523">
    <property type="entry name" value="16SrRNA_methyltr_J"/>
    <property type="match status" value="1"/>
</dbReference>
<dbReference type="PANTHER" id="PTHR36112:SF1">
    <property type="entry name" value="RIBOSOMAL RNA SMALL SUBUNIT METHYLTRANSFERASE J"/>
    <property type="match status" value="1"/>
</dbReference>
<keyword evidence="1" id="KW-0698">rRNA processing</keyword>
<feature type="binding site" evidence="1">
    <location>
        <position position="180"/>
    </location>
    <ligand>
        <name>S-adenosyl-L-methionine</name>
        <dbReference type="ChEBI" id="CHEBI:59789"/>
    </ligand>
</feature>
<comment type="similarity">
    <text evidence="1">Belongs to the methyltransferase superfamily. RsmJ family.</text>
</comment>
<dbReference type="EC" id="2.1.1.242" evidence="1"/>